<name>A0ABW6V5V5_MICFU</name>
<feature type="region of interest" description="Disordered" evidence="1">
    <location>
        <begin position="1"/>
        <end position="64"/>
    </location>
</feature>
<dbReference type="Gene3D" id="2.130.10.10">
    <property type="entry name" value="YVTN repeat-like/Quinoprotein amine dehydrogenase"/>
    <property type="match status" value="2"/>
</dbReference>
<dbReference type="SUPFAM" id="SSF50969">
    <property type="entry name" value="YVTN repeat-like/Quinoprotein amine dehydrogenase"/>
    <property type="match status" value="1"/>
</dbReference>
<feature type="domain" description="Pyrrolo-quinoline quinone repeat" evidence="3">
    <location>
        <begin position="142"/>
        <end position="301"/>
    </location>
</feature>
<evidence type="ECO:0000256" key="1">
    <source>
        <dbReference type="SAM" id="MobiDB-lite"/>
    </source>
</evidence>
<proteinExistence type="predicted"/>
<sequence length="496" mass="52359">MDPRYYEQQSAQPPPPGYPPQPPQGYAQAPYQQQPPAGYPQPPYAQQGAPGYPQQAGPEQPAKKKGKTTLLVALGLVVLLAVGGATAWLVARDGSGGGGGASAGGATWDVPLPKAGSFDFTSGYAYGTWMTDTTVIRAQRDGVLAYNLKSGARAWGIPSPGEELCGATPELTDGKGAVAYGASGLCDHLTGLDTTTGKLTWKIKIAAEKSRLANVHVVPRIMSAGGMAILYVDRALYGYRLSDGRRAWGLKSDTTCSVKDVNANGNRVAVLLTCYTASGSSTNVAVLDPATGKLVKKYEIGDVGLMGSVLSAEPTIIRREEGDGNVFTVLDGKAGKPVEIKTGDVDMLAMNKVAFIDGVLEQRRYVVHGDRLYLATFAENVPGKARSEDKALAFDLTTGKQVWQSSGTQDTKLTYVRADDRGLLALEAGDRRDLAPRLVRLDAATGAATAVAELPQKYGTDGEGARVFERNGTVVIVPWTSVATNFAVICVDTKDD</sequence>
<evidence type="ECO:0000256" key="2">
    <source>
        <dbReference type="SAM" id="Phobius"/>
    </source>
</evidence>
<feature type="compositionally biased region" description="Pro residues" evidence="1">
    <location>
        <begin position="12"/>
        <end position="23"/>
    </location>
</feature>
<dbReference type="Proteomes" id="UP001602119">
    <property type="component" value="Unassembled WGS sequence"/>
</dbReference>
<evidence type="ECO:0000313" key="5">
    <source>
        <dbReference type="Proteomes" id="UP001602119"/>
    </source>
</evidence>
<dbReference type="InterPro" id="IPR015943">
    <property type="entry name" value="WD40/YVTN_repeat-like_dom_sf"/>
</dbReference>
<evidence type="ECO:0000259" key="3">
    <source>
        <dbReference type="Pfam" id="PF13360"/>
    </source>
</evidence>
<accession>A0ABW6V5V5</accession>
<dbReference type="RefSeq" id="WP_387342129.1">
    <property type="nucleotide sequence ID" value="NZ_JBIAXI010000006.1"/>
</dbReference>
<dbReference type="EMBL" id="JBIAXI010000006">
    <property type="protein sequence ID" value="MFF4773723.1"/>
    <property type="molecule type" value="Genomic_DNA"/>
</dbReference>
<keyword evidence="2" id="KW-0472">Membrane</keyword>
<dbReference type="Pfam" id="PF13360">
    <property type="entry name" value="PQQ_2"/>
    <property type="match status" value="1"/>
</dbReference>
<keyword evidence="2" id="KW-1133">Transmembrane helix</keyword>
<feature type="transmembrane region" description="Helical" evidence="2">
    <location>
        <begin position="70"/>
        <end position="91"/>
    </location>
</feature>
<dbReference type="InterPro" id="IPR002372">
    <property type="entry name" value="PQQ_rpt_dom"/>
</dbReference>
<keyword evidence="2" id="KW-0812">Transmembrane</keyword>
<dbReference type="InterPro" id="IPR011044">
    <property type="entry name" value="Quino_amine_DH_bsu"/>
</dbReference>
<comment type="caution">
    <text evidence="4">The sequence shown here is derived from an EMBL/GenBank/DDBJ whole genome shotgun (WGS) entry which is preliminary data.</text>
</comment>
<evidence type="ECO:0000313" key="4">
    <source>
        <dbReference type="EMBL" id="MFF4773723.1"/>
    </source>
</evidence>
<gene>
    <name evidence="4" type="ORF">ACFY05_12765</name>
</gene>
<feature type="compositionally biased region" description="Low complexity" evidence="1">
    <location>
        <begin position="24"/>
        <end position="36"/>
    </location>
</feature>
<dbReference type="PANTHER" id="PTHR34512">
    <property type="entry name" value="CELL SURFACE PROTEIN"/>
    <property type="match status" value="1"/>
</dbReference>
<reference evidence="4 5" key="1">
    <citation type="submission" date="2024-10" db="EMBL/GenBank/DDBJ databases">
        <title>The Natural Products Discovery Center: Release of the First 8490 Sequenced Strains for Exploring Actinobacteria Biosynthetic Diversity.</title>
        <authorList>
            <person name="Kalkreuter E."/>
            <person name="Kautsar S.A."/>
            <person name="Yang D."/>
            <person name="Bader C.D."/>
            <person name="Teijaro C.N."/>
            <person name="Fluegel L."/>
            <person name="Davis C.M."/>
            <person name="Simpson J.R."/>
            <person name="Lauterbach L."/>
            <person name="Steele A.D."/>
            <person name="Gui C."/>
            <person name="Meng S."/>
            <person name="Li G."/>
            <person name="Viehrig K."/>
            <person name="Ye F."/>
            <person name="Su P."/>
            <person name="Kiefer A.F."/>
            <person name="Nichols A."/>
            <person name="Cepeda A.J."/>
            <person name="Yan W."/>
            <person name="Fan B."/>
            <person name="Jiang Y."/>
            <person name="Adhikari A."/>
            <person name="Zheng C.-J."/>
            <person name="Schuster L."/>
            <person name="Cowan T.M."/>
            <person name="Smanski M.J."/>
            <person name="Chevrette M.G."/>
            <person name="De Carvalho L.P.S."/>
            <person name="Shen B."/>
        </authorList>
    </citation>
    <scope>NUCLEOTIDE SEQUENCE [LARGE SCALE GENOMIC DNA]</scope>
    <source>
        <strain evidence="4 5">NPDC001281</strain>
    </source>
</reference>
<keyword evidence="5" id="KW-1185">Reference proteome</keyword>
<organism evidence="4 5">
    <name type="scientific">Microtetraspora fusca</name>
    <dbReference type="NCBI Taxonomy" id="1997"/>
    <lineage>
        <taxon>Bacteria</taxon>
        <taxon>Bacillati</taxon>
        <taxon>Actinomycetota</taxon>
        <taxon>Actinomycetes</taxon>
        <taxon>Streptosporangiales</taxon>
        <taxon>Streptosporangiaceae</taxon>
        <taxon>Microtetraspora</taxon>
    </lineage>
</organism>
<feature type="compositionally biased region" description="Low complexity" evidence="1">
    <location>
        <begin position="44"/>
        <end position="60"/>
    </location>
</feature>
<protein>
    <submittedName>
        <fullName evidence="4">PQQ-binding-like beta-propeller repeat protein</fullName>
    </submittedName>
</protein>
<dbReference type="PANTHER" id="PTHR34512:SF30">
    <property type="entry name" value="OUTER MEMBRANE PROTEIN ASSEMBLY FACTOR BAMB"/>
    <property type="match status" value="1"/>
</dbReference>